<feature type="domain" description="Histidine kinase" evidence="14">
    <location>
        <begin position="159"/>
        <end position="375"/>
    </location>
</feature>
<evidence type="ECO:0000256" key="8">
    <source>
        <dbReference type="ARBA" id="ARBA00022777"/>
    </source>
</evidence>
<accession>A0A9D2D4J1</accession>
<comment type="caution">
    <text evidence="15">The sequence shown here is derived from an EMBL/GenBank/DDBJ whole genome shotgun (WGS) entry which is preliminary data.</text>
</comment>
<dbReference type="Gene3D" id="3.30.565.10">
    <property type="entry name" value="Histidine kinase-like ATPase, C-terminal domain"/>
    <property type="match status" value="1"/>
</dbReference>
<keyword evidence="10 13" id="KW-1133">Transmembrane helix</keyword>
<dbReference type="InterPro" id="IPR050351">
    <property type="entry name" value="BphY/WalK/GraS-like"/>
</dbReference>
<keyword evidence="7" id="KW-0547">Nucleotide-binding</keyword>
<evidence type="ECO:0000256" key="11">
    <source>
        <dbReference type="ARBA" id="ARBA00023012"/>
    </source>
</evidence>
<dbReference type="SUPFAM" id="SSF55874">
    <property type="entry name" value="ATPase domain of HSP90 chaperone/DNA topoisomerase II/histidine kinase"/>
    <property type="match status" value="1"/>
</dbReference>
<evidence type="ECO:0000256" key="10">
    <source>
        <dbReference type="ARBA" id="ARBA00022989"/>
    </source>
</evidence>
<evidence type="ECO:0000313" key="15">
    <source>
        <dbReference type="EMBL" id="HIZ08384.1"/>
    </source>
</evidence>
<keyword evidence="5" id="KW-0808">Transferase</keyword>
<dbReference type="InterPro" id="IPR005467">
    <property type="entry name" value="His_kinase_dom"/>
</dbReference>
<keyword evidence="12 13" id="KW-0472">Membrane</keyword>
<keyword evidence="4" id="KW-0597">Phosphoprotein</keyword>
<keyword evidence="8 15" id="KW-0418">Kinase</keyword>
<dbReference type="EC" id="2.7.13.3" evidence="3"/>
<name>A0A9D2D4J1_9FIRM</name>
<evidence type="ECO:0000256" key="6">
    <source>
        <dbReference type="ARBA" id="ARBA00022692"/>
    </source>
</evidence>
<dbReference type="GO" id="GO:0004721">
    <property type="term" value="F:phosphoprotein phosphatase activity"/>
    <property type="evidence" value="ECO:0007669"/>
    <property type="project" value="TreeGrafter"/>
</dbReference>
<dbReference type="PROSITE" id="PS50109">
    <property type="entry name" value="HIS_KIN"/>
    <property type="match status" value="1"/>
</dbReference>
<gene>
    <name evidence="15" type="ORF">IAA08_10690</name>
</gene>
<dbReference type="SUPFAM" id="SSF47384">
    <property type="entry name" value="Homodimeric domain of signal transducing histidine kinase"/>
    <property type="match status" value="1"/>
</dbReference>
<proteinExistence type="predicted"/>
<protein>
    <recommendedName>
        <fullName evidence="3">histidine kinase</fullName>
        <ecNumber evidence="3">2.7.13.3</ecNumber>
    </recommendedName>
</protein>
<evidence type="ECO:0000256" key="9">
    <source>
        <dbReference type="ARBA" id="ARBA00022840"/>
    </source>
</evidence>
<evidence type="ECO:0000313" key="16">
    <source>
        <dbReference type="Proteomes" id="UP000824024"/>
    </source>
</evidence>
<evidence type="ECO:0000256" key="3">
    <source>
        <dbReference type="ARBA" id="ARBA00012438"/>
    </source>
</evidence>
<dbReference type="CDD" id="cd00075">
    <property type="entry name" value="HATPase"/>
    <property type="match status" value="1"/>
</dbReference>
<dbReference type="Pfam" id="PF00512">
    <property type="entry name" value="HisKA"/>
    <property type="match status" value="1"/>
</dbReference>
<dbReference type="PANTHER" id="PTHR45453">
    <property type="entry name" value="PHOSPHATE REGULON SENSOR PROTEIN PHOR"/>
    <property type="match status" value="1"/>
</dbReference>
<dbReference type="Pfam" id="PF02518">
    <property type="entry name" value="HATPase_c"/>
    <property type="match status" value="1"/>
</dbReference>
<sequence length="380" mass="43883">MKPEKKSTLKTFLFILIGIIIFCIAVFYLVDNVFNGIFSDWFARKFIWQENYNGVYYSGLNLGSFRRFAAQVFFFLCLIVALTVWLTARYYGRKKRRETVEELARQLELYLTSEKNDLSIISDEFSSIRTPVSEMRANGLEKERLLEQENRQKNDLITYLAHDLKTPLASVIGYLCLLDESPTLPEDLRRKYIGITLEKSYRLEQLIQEFFEITRYNLHSIVVNPGRIHLETMCLQMADEFFPVLEPMKKSIDVQVPSDLILYGDADKLARVFNNILKNAAAYSYEDSVITVKAKEEKNGVLITFTNYGDPIPEHQQETIFEKFYRLDNSRSSKTGGSGLGLAIAKEIVSAHHGTIRVKSDLESTTFTVYLPQNEYHTKS</sequence>
<keyword evidence="6 13" id="KW-0812">Transmembrane</keyword>
<dbReference type="SMART" id="SM00387">
    <property type="entry name" value="HATPase_c"/>
    <property type="match status" value="1"/>
</dbReference>
<dbReference type="PRINTS" id="PR00344">
    <property type="entry name" value="BCTRLSENSOR"/>
</dbReference>
<evidence type="ECO:0000256" key="1">
    <source>
        <dbReference type="ARBA" id="ARBA00000085"/>
    </source>
</evidence>
<organism evidence="15 16">
    <name type="scientific">Candidatus Eubacterium avistercoris</name>
    <dbReference type="NCBI Taxonomy" id="2838567"/>
    <lineage>
        <taxon>Bacteria</taxon>
        <taxon>Bacillati</taxon>
        <taxon>Bacillota</taxon>
        <taxon>Clostridia</taxon>
        <taxon>Eubacteriales</taxon>
        <taxon>Eubacteriaceae</taxon>
        <taxon>Eubacterium</taxon>
    </lineage>
</organism>
<dbReference type="InterPro" id="IPR003594">
    <property type="entry name" value="HATPase_dom"/>
</dbReference>
<dbReference type="InterPro" id="IPR004358">
    <property type="entry name" value="Sig_transdc_His_kin-like_C"/>
</dbReference>
<reference evidence="15" key="1">
    <citation type="journal article" date="2021" name="PeerJ">
        <title>Extensive microbial diversity within the chicken gut microbiome revealed by metagenomics and culture.</title>
        <authorList>
            <person name="Gilroy R."/>
            <person name="Ravi A."/>
            <person name="Getino M."/>
            <person name="Pursley I."/>
            <person name="Horton D.L."/>
            <person name="Alikhan N.F."/>
            <person name="Baker D."/>
            <person name="Gharbi K."/>
            <person name="Hall N."/>
            <person name="Watson M."/>
            <person name="Adriaenssens E.M."/>
            <person name="Foster-Nyarko E."/>
            <person name="Jarju S."/>
            <person name="Secka A."/>
            <person name="Antonio M."/>
            <person name="Oren A."/>
            <person name="Chaudhuri R.R."/>
            <person name="La Ragione R."/>
            <person name="Hildebrand F."/>
            <person name="Pallen M.J."/>
        </authorList>
    </citation>
    <scope>NUCLEOTIDE SEQUENCE</scope>
    <source>
        <strain evidence="15">CHK192-9172</strain>
    </source>
</reference>
<dbReference type="CDD" id="cd00082">
    <property type="entry name" value="HisKA"/>
    <property type="match status" value="1"/>
</dbReference>
<evidence type="ECO:0000256" key="5">
    <source>
        <dbReference type="ARBA" id="ARBA00022679"/>
    </source>
</evidence>
<reference evidence="15" key="2">
    <citation type="submission" date="2021-04" db="EMBL/GenBank/DDBJ databases">
        <authorList>
            <person name="Gilroy R."/>
        </authorList>
    </citation>
    <scope>NUCLEOTIDE SEQUENCE</scope>
    <source>
        <strain evidence="15">CHK192-9172</strain>
    </source>
</reference>
<dbReference type="PANTHER" id="PTHR45453:SF1">
    <property type="entry name" value="PHOSPHATE REGULON SENSOR PROTEIN PHOR"/>
    <property type="match status" value="1"/>
</dbReference>
<dbReference type="Proteomes" id="UP000824024">
    <property type="component" value="Unassembled WGS sequence"/>
</dbReference>
<dbReference type="GO" id="GO:0005524">
    <property type="term" value="F:ATP binding"/>
    <property type="evidence" value="ECO:0007669"/>
    <property type="project" value="UniProtKB-KW"/>
</dbReference>
<evidence type="ECO:0000256" key="4">
    <source>
        <dbReference type="ARBA" id="ARBA00022553"/>
    </source>
</evidence>
<evidence type="ECO:0000259" key="14">
    <source>
        <dbReference type="PROSITE" id="PS50109"/>
    </source>
</evidence>
<evidence type="ECO:0000256" key="7">
    <source>
        <dbReference type="ARBA" id="ARBA00022741"/>
    </source>
</evidence>
<feature type="transmembrane region" description="Helical" evidence="13">
    <location>
        <begin position="68"/>
        <end position="88"/>
    </location>
</feature>
<dbReference type="Gene3D" id="1.10.287.130">
    <property type="match status" value="1"/>
</dbReference>
<dbReference type="FunFam" id="3.30.565.10:FF:000013">
    <property type="entry name" value="Two-component sensor histidine kinase"/>
    <property type="match status" value="1"/>
</dbReference>
<keyword evidence="9" id="KW-0067">ATP-binding</keyword>
<comment type="subcellular location">
    <subcellularLocation>
        <location evidence="2">Membrane</location>
    </subcellularLocation>
</comment>
<comment type="catalytic activity">
    <reaction evidence="1">
        <text>ATP + protein L-histidine = ADP + protein N-phospho-L-histidine.</text>
        <dbReference type="EC" id="2.7.13.3"/>
    </reaction>
</comment>
<dbReference type="InterPro" id="IPR036890">
    <property type="entry name" value="HATPase_C_sf"/>
</dbReference>
<evidence type="ECO:0000256" key="13">
    <source>
        <dbReference type="SAM" id="Phobius"/>
    </source>
</evidence>
<dbReference type="EMBL" id="DXCH01000285">
    <property type="protein sequence ID" value="HIZ08384.1"/>
    <property type="molecule type" value="Genomic_DNA"/>
</dbReference>
<keyword evidence="11" id="KW-0902">Two-component regulatory system</keyword>
<dbReference type="InterPro" id="IPR036097">
    <property type="entry name" value="HisK_dim/P_sf"/>
</dbReference>
<dbReference type="GO" id="GO:0000155">
    <property type="term" value="F:phosphorelay sensor kinase activity"/>
    <property type="evidence" value="ECO:0007669"/>
    <property type="project" value="InterPro"/>
</dbReference>
<dbReference type="SMART" id="SM00388">
    <property type="entry name" value="HisKA"/>
    <property type="match status" value="1"/>
</dbReference>
<evidence type="ECO:0000256" key="12">
    <source>
        <dbReference type="ARBA" id="ARBA00023136"/>
    </source>
</evidence>
<feature type="transmembrane region" description="Helical" evidence="13">
    <location>
        <begin position="12"/>
        <end position="30"/>
    </location>
</feature>
<dbReference type="InterPro" id="IPR003661">
    <property type="entry name" value="HisK_dim/P_dom"/>
</dbReference>
<dbReference type="GO" id="GO:0005886">
    <property type="term" value="C:plasma membrane"/>
    <property type="evidence" value="ECO:0007669"/>
    <property type="project" value="TreeGrafter"/>
</dbReference>
<evidence type="ECO:0000256" key="2">
    <source>
        <dbReference type="ARBA" id="ARBA00004370"/>
    </source>
</evidence>
<dbReference type="GO" id="GO:0016036">
    <property type="term" value="P:cellular response to phosphate starvation"/>
    <property type="evidence" value="ECO:0007669"/>
    <property type="project" value="TreeGrafter"/>
</dbReference>
<dbReference type="AlphaFoldDB" id="A0A9D2D4J1"/>